<evidence type="ECO:0008006" key="4">
    <source>
        <dbReference type="Google" id="ProtNLM"/>
    </source>
</evidence>
<reference evidence="2 3" key="1">
    <citation type="submission" date="2016-11" db="EMBL/GenBank/DDBJ databases">
        <title>The macronuclear genome of Stentor coeruleus: a giant cell with tiny introns.</title>
        <authorList>
            <person name="Slabodnick M."/>
            <person name="Ruby J.G."/>
            <person name="Reiff S.B."/>
            <person name="Swart E.C."/>
            <person name="Gosai S."/>
            <person name="Prabakaran S."/>
            <person name="Witkowska E."/>
            <person name="Larue G.E."/>
            <person name="Fisher S."/>
            <person name="Freeman R.M."/>
            <person name="Gunawardena J."/>
            <person name="Chu W."/>
            <person name="Stover N.A."/>
            <person name="Gregory B.D."/>
            <person name="Nowacki M."/>
            <person name="Derisi J."/>
            <person name="Roy S.W."/>
            <person name="Marshall W.F."/>
            <person name="Sood P."/>
        </authorList>
    </citation>
    <scope>NUCLEOTIDE SEQUENCE [LARGE SCALE GENOMIC DNA]</scope>
    <source>
        <strain evidence="2">WM001</strain>
    </source>
</reference>
<organism evidence="2 3">
    <name type="scientific">Stentor coeruleus</name>
    <dbReference type="NCBI Taxonomy" id="5963"/>
    <lineage>
        <taxon>Eukaryota</taxon>
        <taxon>Sar</taxon>
        <taxon>Alveolata</taxon>
        <taxon>Ciliophora</taxon>
        <taxon>Postciliodesmatophora</taxon>
        <taxon>Heterotrichea</taxon>
        <taxon>Heterotrichida</taxon>
        <taxon>Stentoridae</taxon>
        <taxon>Stentor</taxon>
    </lineage>
</organism>
<evidence type="ECO:0000313" key="3">
    <source>
        <dbReference type="Proteomes" id="UP000187209"/>
    </source>
</evidence>
<dbReference type="AlphaFoldDB" id="A0A1R2C2V5"/>
<dbReference type="Proteomes" id="UP000187209">
    <property type="component" value="Unassembled WGS sequence"/>
</dbReference>
<dbReference type="EMBL" id="MPUH01000309">
    <property type="protein sequence ID" value="OMJ83310.1"/>
    <property type="molecule type" value="Genomic_DNA"/>
</dbReference>
<evidence type="ECO:0000256" key="1">
    <source>
        <dbReference type="SAM" id="Coils"/>
    </source>
</evidence>
<accession>A0A1R2C2V5</accession>
<comment type="caution">
    <text evidence="2">The sequence shown here is derived from an EMBL/GenBank/DDBJ whole genome shotgun (WGS) entry which is preliminary data.</text>
</comment>
<evidence type="ECO:0000313" key="2">
    <source>
        <dbReference type="EMBL" id="OMJ83310.1"/>
    </source>
</evidence>
<proteinExistence type="predicted"/>
<feature type="coiled-coil region" evidence="1">
    <location>
        <begin position="71"/>
        <end position="133"/>
    </location>
</feature>
<protein>
    <recommendedName>
        <fullName evidence="4">CCHC-type domain-containing protein</fullName>
    </recommendedName>
</protein>
<feature type="coiled-coil region" evidence="1">
    <location>
        <begin position="18"/>
        <end position="45"/>
    </location>
</feature>
<name>A0A1R2C2V5_9CILI</name>
<dbReference type="OrthoDB" id="449302at2759"/>
<sequence>MDNILFQHSENFTKTLMLKTLIVHNKDLQTSYDNLEKKILETTLQKDDIKYRMELLVEAKNILANDQEKLISKNKEKMLRLKNLSESLTEEREKLKSKLETTEYNYKILSEEYEKLRQRAKQAKFRQLEAEEEKVCKNCKKIYKEEENFNWSCKVHSSQFSGIWWCCGKKDKNALGCKVCMHESKDEYDTTLKEDGLIIDKKTFCTSCKKNGHSFSECPKDPNARTTNDVNEEIERLEILVQQNSLKQSKLIECSIEKQNTLKIRNAKIREYMERQFESDDDKDSFYEGQEESFFPDLMALKNNTIFNTENTKFRVSSEVGESPFMLRKFKSQKKTKRQGLTLFGKDRVSTLAKTITLVD</sequence>
<gene>
    <name evidence="2" type="ORF">SteCoe_15836</name>
</gene>
<keyword evidence="1" id="KW-0175">Coiled coil</keyword>
<keyword evidence="3" id="KW-1185">Reference proteome</keyword>